<proteinExistence type="predicted"/>
<evidence type="ECO:0000313" key="1">
    <source>
        <dbReference type="EMBL" id="DAF91718.1"/>
    </source>
</evidence>
<reference evidence="1" key="1">
    <citation type="journal article" date="2021" name="Proc. Natl. Acad. Sci. U.S.A.">
        <title>A Catalog of Tens of Thousands of Viruses from Human Metagenomes Reveals Hidden Associations with Chronic Diseases.</title>
        <authorList>
            <person name="Tisza M.J."/>
            <person name="Buck C.B."/>
        </authorList>
    </citation>
    <scope>NUCLEOTIDE SEQUENCE</scope>
    <source>
        <strain evidence="1">Ct8Cp41</strain>
    </source>
</reference>
<protein>
    <submittedName>
        <fullName evidence="1">Restriction alleviation protein</fullName>
    </submittedName>
</protein>
<sequence>MIPNPHNCRKCGRKPVVQYMYRIGDDVELYRVRCEKCHNTGKTEPTYGLAVLSWNDKNREDDSK</sequence>
<organism evidence="1">
    <name type="scientific">Siphoviridae sp. ct8Cp41</name>
    <dbReference type="NCBI Taxonomy" id="2825358"/>
    <lineage>
        <taxon>Viruses</taxon>
        <taxon>Duplodnaviria</taxon>
        <taxon>Heunggongvirae</taxon>
        <taxon>Uroviricota</taxon>
        <taxon>Caudoviricetes</taxon>
    </lineage>
</organism>
<dbReference type="EMBL" id="BK016059">
    <property type="protein sequence ID" value="DAF91718.1"/>
    <property type="molecule type" value="Genomic_DNA"/>
</dbReference>
<name>A0A8S5UBI9_9CAUD</name>
<accession>A0A8S5UBI9</accession>